<protein>
    <submittedName>
        <fullName evidence="1">Uncharacterized protein</fullName>
    </submittedName>
</protein>
<evidence type="ECO:0000313" key="2">
    <source>
        <dbReference type="Proteomes" id="UP000265520"/>
    </source>
</evidence>
<keyword evidence="2" id="KW-1185">Reference proteome</keyword>
<proteinExistence type="predicted"/>
<dbReference type="Proteomes" id="UP000265520">
    <property type="component" value="Unassembled WGS sequence"/>
</dbReference>
<sequence>MKFKVFMIEDLDLCERKEEPLNVEVRNI</sequence>
<name>A0A392VJ09_9FABA</name>
<organism evidence="1 2">
    <name type="scientific">Trifolium medium</name>
    <dbReference type="NCBI Taxonomy" id="97028"/>
    <lineage>
        <taxon>Eukaryota</taxon>
        <taxon>Viridiplantae</taxon>
        <taxon>Streptophyta</taxon>
        <taxon>Embryophyta</taxon>
        <taxon>Tracheophyta</taxon>
        <taxon>Spermatophyta</taxon>
        <taxon>Magnoliopsida</taxon>
        <taxon>eudicotyledons</taxon>
        <taxon>Gunneridae</taxon>
        <taxon>Pentapetalae</taxon>
        <taxon>rosids</taxon>
        <taxon>fabids</taxon>
        <taxon>Fabales</taxon>
        <taxon>Fabaceae</taxon>
        <taxon>Papilionoideae</taxon>
        <taxon>50 kb inversion clade</taxon>
        <taxon>NPAAA clade</taxon>
        <taxon>Hologalegina</taxon>
        <taxon>IRL clade</taxon>
        <taxon>Trifolieae</taxon>
        <taxon>Trifolium</taxon>
    </lineage>
</organism>
<dbReference type="AlphaFoldDB" id="A0A392VJ09"/>
<reference evidence="1 2" key="1">
    <citation type="journal article" date="2018" name="Front. Plant Sci.">
        <title>Red Clover (Trifolium pratense) and Zigzag Clover (T. medium) - A Picture of Genomic Similarities and Differences.</title>
        <authorList>
            <person name="Dluhosova J."/>
            <person name="Istvanek J."/>
            <person name="Nedelnik J."/>
            <person name="Repkova J."/>
        </authorList>
    </citation>
    <scope>NUCLEOTIDE SEQUENCE [LARGE SCALE GENOMIC DNA]</scope>
    <source>
        <strain evidence="2">cv. 10/8</strain>
        <tissue evidence="1">Leaf</tissue>
    </source>
</reference>
<evidence type="ECO:0000313" key="1">
    <source>
        <dbReference type="EMBL" id="MCI88374.1"/>
    </source>
</evidence>
<accession>A0A392VJ09</accession>
<comment type="caution">
    <text evidence="1">The sequence shown here is derived from an EMBL/GenBank/DDBJ whole genome shotgun (WGS) entry which is preliminary data.</text>
</comment>
<dbReference type="EMBL" id="LXQA011191355">
    <property type="protein sequence ID" value="MCI88374.1"/>
    <property type="molecule type" value="Genomic_DNA"/>
</dbReference>